<dbReference type="Proteomes" id="UP000315295">
    <property type="component" value="Unassembled WGS sequence"/>
</dbReference>
<proteinExistence type="predicted"/>
<protein>
    <submittedName>
        <fullName evidence="1">Uncharacterized protein</fullName>
    </submittedName>
</protein>
<accession>A0A540KTL5</accession>
<organism evidence="1 2">
    <name type="scientific">Malus baccata</name>
    <name type="common">Siberian crab apple</name>
    <name type="synonym">Pyrus baccata</name>
    <dbReference type="NCBI Taxonomy" id="106549"/>
    <lineage>
        <taxon>Eukaryota</taxon>
        <taxon>Viridiplantae</taxon>
        <taxon>Streptophyta</taxon>
        <taxon>Embryophyta</taxon>
        <taxon>Tracheophyta</taxon>
        <taxon>Spermatophyta</taxon>
        <taxon>Magnoliopsida</taxon>
        <taxon>eudicotyledons</taxon>
        <taxon>Gunneridae</taxon>
        <taxon>Pentapetalae</taxon>
        <taxon>rosids</taxon>
        <taxon>fabids</taxon>
        <taxon>Rosales</taxon>
        <taxon>Rosaceae</taxon>
        <taxon>Amygdaloideae</taxon>
        <taxon>Maleae</taxon>
        <taxon>Malus</taxon>
    </lineage>
</organism>
<dbReference type="AlphaFoldDB" id="A0A540KTL5"/>
<comment type="caution">
    <text evidence="1">The sequence shown here is derived from an EMBL/GenBank/DDBJ whole genome shotgun (WGS) entry which is preliminary data.</text>
</comment>
<reference evidence="1 2" key="1">
    <citation type="journal article" date="2019" name="G3 (Bethesda)">
        <title>Sequencing of a Wild Apple (Malus baccata) Genome Unravels the Differences Between Cultivated and Wild Apple Species Regarding Disease Resistance and Cold Tolerance.</title>
        <authorList>
            <person name="Chen X."/>
        </authorList>
    </citation>
    <scope>NUCLEOTIDE SEQUENCE [LARGE SCALE GENOMIC DNA]</scope>
    <source>
        <strain evidence="2">cv. Shandingzi</strain>
        <tissue evidence="1">Leaves</tissue>
    </source>
</reference>
<keyword evidence="2" id="KW-1185">Reference proteome</keyword>
<dbReference type="EMBL" id="VIEB01000954">
    <property type="protein sequence ID" value="TQD77573.1"/>
    <property type="molecule type" value="Genomic_DNA"/>
</dbReference>
<evidence type="ECO:0000313" key="1">
    <source>
        <dbReference type="EMBL" id="TQD77573.1"/>
    </source>
</evidence>
<gene>
    <name evidence="1" type="ORF">C1H46_036896</name>
</gene>
<sequence length="92" mass="10181">MVLQGTLQWQKKPKCYAIALRKPVAITQAVSSTTRQRATEGKLWSKGTTQRNLVAVFYTSTPTACYHGSKSFAKILASSSAFSRLKKIKKNS</sequence>
<name>A0A540KTL5_MALBA</name>
<evidence type="ECO:0000313" key="2">
    <source>
        <dbReference type="Proteomes" id="UP000315295"/>
    </source>
</evidence>